<dbReference type="InParanoid" id="A0A2K2DDK5"/>
<reference evidence="2 3" key="1">
    <citation type="journal article" date="2010" name="Nature">
        <title>Genome sequencing and analysis of the model grass Brachypodium distachyon.</title>
        <authorList>
            <consortium name="International Brachypodium Initiative"/>
        </authorList>
    </citation>
    <scope>NUCLEOTIDE SEQUENCE [LARGE SCALE GENOMIC DNA]</scope>
    <source>
        <strain evidence="2 3">Bd21</strain>
    </source>
</reference>
<feature type="compositionally biased region" description="Pro residues" evidence="1">
    <location>
        <begin position="1"/>
        <end position="27"/>
    </location>
</feature>
<dbReference type="Gramene" id="PNT72364">
    <property type="protein sequence ID" value="PNT72364"/>
    <property type="gene ID" value="BRADI_2g43082v3"/>
</dbReference>
<dbReference type="Proteomes" id="UP000008810">
    <property type="component" value="Chromosome 2"/>
</dbReference>
<dbReference type="EMBL" id="CM000881">
    <property type="protein sequence ID" value="PNT72364.1"/>
    <property type="molecule type" value="Genomic_DNA"/>
</dbReference>
<name>A0A2K2DDK5_BRADI</name>
<gene>
    <name evidence="2" type="ORF">BRADI_2g43082v3</name>
</gene>
<reference evidence="3" key="3">
    <citation type="submission" date="2018-08" db="UniProtKB">
        <authorList>
            <consortium name="EnsemblPlants"/>
        </authorList>
    </citation>
    <scope>IDENTIFICATION</scope>
    <source>
        <strain evidence="3">cv. Bd21</strain>
    </source>
</reference>
<feature type="region of interest" description="Disordered" evidence="1">
    <location>
        <begin position="1"/>
        <end position="123"/>
    </location>
</feature>
<proteinExistence type="predicted"/>
<keyword evidence="4" id="KW-1185">Reference proteome</keyword>
<evidence type="ECO:0000313" key="4">
    <source>
        <dbReference type="Proteomes" id="UP000008810"/>
    </source>
</evidence>
<sequence>MTPAATPSPPSRLTAAPPPASPRPPPPSRRHRTPQWVVPIPATGEALGAYPIHLGAGANPSRTDHAAHGRSSSSHPAPDQRKRGPAATTGLEGGSDWTTGGGASPASKFFPSPPSHMEPATRR</sequence>
<evidence type="ECO:0000256" key="1">
    <source>
        <dbReference type="SAM" id="MobiDB-lite"/>
    </source>
</evidence>
<dbReference type="EnsemblPlants" id="PNT72365">
    <property type="protein sequence ID" value="PNT72365"/>
    <property type="gene ID" value="BRADI_2g43082v3"/>
</dbReference>
<reference evidence="2" key="2">
    <citation type="submission" date="2017-06" db="EMBL/GenBank/DDBJ databases">
        <title>WGS assembly of Brachypodium distachyon.</title>
        <authorList>
            <consortium name="The International Brachypodium Initiative"/>
            <person name="Lucas S."/>
            <person name="Harmon-Smith M."/>
            <person name="Lail K."/>
            <person name="Tice H."/>
            <person name="Grimwood J."/>
            <person name="Bruce D."/>
            <person name="Barry K."/>
            <person name="Shu S."/>
            <person name="Lindquist E."/>
            <person name="Wang M."/>
            <person name="Pitluck S."/>
            <person name="Vogel J.P."/>
            <person name="Garvin D.F."/>
            <person name="Mockler T.C."/>
            <person name="Schmutz J."/>
            <person name="Rokhsar D."/>
            <person name="Bevan M.W."/>
        </authorList>
    </citation>
    <scope>NUCLEOTIDE SEQUENCE</scope>
    <source>
        <strain evidence="2">Bd21</strain>
    </source>
</reference>
<evidence type="ECO:0000313" key="3">
    <source>
        <dbReference type="EnsemblPlants" id="PNT72364"/>
    </source>
</evidence>
<dbReference type="EnsemblPlants" id="PNT72364">
    <property type="protein sequence ID" value="PNT72364"/>
    <property type="gene ID" value="BRADI_2g43082v3"/>
</dbReference>
<dbReference type="AlphaFoldDB" id="A0A2K2DDK5"/>
<protein>
    <submittedName>
        <fullName evidence="2 3">Uncharacterized protein</fullName>
    </submittedName>
</protein>
<organism evidence="2">
    <name type="scientific">Brachypodium distachyon</name>
    <name type="common">Purple false brome</name>
    <name type="synonym">Trachynia distachya</name>
    <dbReference type="NCBI Taxonomy" id="15368"/>
    <lineage>
        <taxon>Eukaryota</taxon>
        <taxon>Viridiplantae</taxon>
        <taxon>Streptophyta</taxon>
        <taxon>Embryophyta</taxon>
        <taxon>Tracheophyta</taxon>
        <taxon>Spermatophyta</taxon>
        <taxon>Magnoliopsida</taxon>
        <taxon>Liliopsida</taxon>
        <taxon>Poales</taxon>
        <taxon>Poaceae</taxon>
        <taxon>BOP clade</taxon>
        <taxon>Pooideae</taxon>
        <taxon>Stipodae</taxon>
        <taxon>Brachypodieae</taxon>
        <taxon>Brachypodium</taxon>
    </lineage>
</organism>
<dbReference type="EMBL" id="CM000881">
    <property type="protein sequence ID" value="PNT72365.1"/>
    <property type="molecule type" value="Genomic_DNA"/>
</dbReference>
<accession>A0A2K2DDK5</accession>
<evidence type="ECO:0000313" key="2">
    <source>
        <dbReference type="EMBL" id="PNT72364.1"/>
    </source>
</evidence>
<dbReference type="Gramene" id="PNT72365">
    <property type="protein sequence ID" value="PNT72365"/>
    <property type="gene ID" value="BRADI_2g43082v3"/>
</dbReference>